<dbReference type="SMART" id="SM00704">
    <property type="entry name" value="ZnF_CDGSH"/>
    <property type="match status" value="1"/>
</dbReference>
<feature type="region of interest" description="Disordered" evidence="6">
    <location>
        <begin position="89"/>
        <end position="111"/>
    </location>
</feature>
<name>A0A0F7UB93_NEOCL</name>
<organism evidence="8">
    <name type="scientific">Neospora caninum (strain Liverpool)</name>
    <dbReference type="NCBI Taxonomy" id="572307"/>
    <lineage>
        <taxon>Eukaryota</taxon>
        <taxon>Sar</taxon>
        <taxon>Alveolata</taxon>
        <taxon>Apicomplexa</taxon>
        <taxon>Conoidasida</taxon>
        <taxon>Coccidia</taxon>
        <taxon>Eucoccidiorida</taxon>
        <taxon>Eimeriorina</taxon>
        <taxon>Sarcocystidae</taxon>
        <taxon>Neospora</taxon>
    </lineage>
</organism>
<keyword evidence="2" id="KW-0479">Metal-binding</keyword>
<protein>
    <submittedName>
        <fullName evidence="8">PfMNL-2 CISD1 family iron-sulfur protein,putative</fullName>
    </submittedName>
</protein>
<keyword evidence="3" id="KW-0408">Iron</keyword>
<comment type="cofactor">
    <cofactor evidence="5">
        <name>[2Fe-2S] cluster</name>
        <dbReference type="ChEBI" id="CHEBI:190135"/>
    </cofactor>
</comment>
<dbReference type="GO" id="GO:0051537">
    <property type="term" value="F:2 iron, 2 sulfur cluster binding"/>
    <property type="evidence" value="ECO:0007669"/>
    <property type="project" value="UniProtKB-KW"/>
</dbReference>
<dbReference type="Pfam" id="PF09360">
    <property type="entry name" value="zf-CDGSH"/>
    <property type="match status" value="1"/>
</dbReference>
<evidence type="ECO:0000313" key="8">
    <source>
        <dbReference type="EMBL" id="CEL67113.1"/>
    </source>
</evidence>
<evidence type="ECO:0000256" key="2">
    <source>
        <dbReference type="ARBA" id="ARBA00022723"/>
    </source>
</evidence>
<evidence type="ECO:0000256" key="5">
    <source>
        <dbReference type="ARBA" id="ARBA00034078"/>
    </source>
</evidence>
<evidence type="ECO:0000256" key="4">
    <source>
        <dbReference type="ARBA" id="ARBA00023014"/>
    </source>
</evidence>
<feature type="domain" description="Iron-binding zinc finger CDGSH type" evidence="7">
    <location>
        <begin position="26"/>
        <end position="70"/>
    </location>
</feature>
<keyword evidence="4" id="KW-0411">Iron-sulfur</keyword>
<feature type="compositionally biased region" description="Low complexity" evidence="6">
    <location>
        <begin position="93"/>
        <end position="106"/>
    </location>
</feature>
<accession>A0A0F7UB93</accession>
<evidence type="ECO:0000256" key="1">
    <source>
        <dbReference type="ARBA" id="ARBA00022714"/>
    </source>
</evidence>
<reference evidence="8" key="1">
    <citation type="journal article" date="2015" name="PLoS ONE">
        <title>Comprehensive Evaluation of Toxoplasma gondii VEG and Neospora caninum LIV Genomes with Tachyzoite Stage Transcriptome and Proteome Defines Novel Transcript Features.</title>
        <authorList>
            <person name="Ramaprasad A."/>
            <person name="Mourier T."/>
            <person name="Naeem R."/>
            <person name="Malas T.B."/>
            <person name="Moussa E."/>
            <person name="Panigrahi A."/>
            <person name="Vermont S.J."/>
            <person name="Otto T.D."/>
            <person name="Wastling J."/>
            <person name="Pain A."/>
        </authorList>
    </citation>
    <scope>NUCLEOTIDE SEQUENCE</scope>
    <source>
        <strain evidence="8">Liverpool</strain>
    </source>
</reference>
<dbReference type="AlphaFoldDB" id="A0A0F7UB93"/>
<dbReference type="Gene3D" id="3.40.5.90">
    <property type="entry name" value="CDGSH iron-sulfur domain, mitoNEET-type"/>
    <property type="match status" value="1"/>
</dbReference>
<evidence type="ECO:0000256" key="6">
    <source>
        <dbReference type="SAM" id="MobiDB-lite"/>
    </source>
</evidence>
<keyword evidence="1" id="KW-0001">2Fe-2S</keyword>
<gene>
    <name evidence="8" type="ORF">BN1204_029140</name>
</gene>
<evidence type="ECO:0000256" key="3">
    <source>
        <dbReference type="ARBA" id="ARBA00023004"/>
    </source>
</evidence>
<proteinExistence type="predicted"/>
<evidence type="ECO:0000259" key="7">
    <source>
        <dbReference type="SMART" id="SM00704"/>
    </source>
</evidence>
<dbReference type="GO" id="GO:0005737">
    <property type="term" value="C:cytoplasm"/>
    <property type="evidence" value="ECO:0007669"/>
    <property type="project" value="UniProtKB-ARBA"/>
</dbReference>
<dbReference type="EMBL" id="LN714482">
    <property type="protein sequence ID" value="CEL67113.1"/>
    <property type="molecule type" value="Genomic_DNA"/>
</dbReference>
<dbReference type="InterPro" id="IPR018967">
    <property type="entry name" value="FeS-contain_CDGSH-typ"/>
</dbReference>
<dbReference type="GO" id="GO:0046872">
    <property type="term" value="F:metal ion binding"/>
    <property type="evidence" value="ECO:0007669"/>
    <property type="project" value="UniProtKB-KW"/>
</dbReference>
<sequence>MGGQASKAPRTTIEVLRRAGENMNTKGLPAVHTEIVVPSAKRARKFSICRCWKSSKFPLCDNLHQKLQKQGVNVGPAMLEIRAAPPVQSVGASSSSFQPGESPSSSKQFLRDGEAVTVDRTGLAALVGGLSASVIAGGAHFAGLI</sequence>
<dbReference type="InterPro" id="IPR042216">
    <property type="entry name" value="MitoNEET_CISD"/>
</dbReference>